<dbReference type="InterPro" id="IPR036291">
    <property type="entry name" value="NAD(P)-bd_dom_sf"/>
</dbReference>
<dbReference type="CDD" id="cd05233">
    <property type="entry name" value="SDR_c"/>
    <property type="match status" value="1"/>
</dbReference>
<dbReference type="PANTHER" id="PTHR24321:SF8">
    <property type="entry name" value="ESTRADIOL 17-BETA-DEHYDROGENASE 8-RELATED"/>
    <property type="match status" value="1"/>
</dbReference>
<protein>
    <submittedName>
        <fullName evidence="5">2,5-dichloro-2,5-cyclohexadiene-1,4-diol dehydrogenase</fullName>
        <ecNumber evidence="5">1.1.1.-</ecNumber>
    </submittedName>
</protein>
<dbReference type="GO" id="GO:0016491">
    <property type="term" value="F:oxidoreductase activity"/>
    <property type="evidence" value="ECO:0007669"/>
    <property type="project" value="UniProtKB-KW"/>
</dbReference>
<dbReference type="EC" id="1.1.1.-" evidence="5"/>
<dbReference type="PRINTS" id="PR00081">
    <property type="entry name" value="GDHRDH"/>
</dbReference>
<dbReference type="NCBIfam" id="NF005559">
    <property type="entry name" value="PRK07231.1"/>
    <property type="match status" value="1"/>
</dbReference>
<dbReference type="AlphaFoldDB" id="A0A1Y5RX58"/>
<dbReference type="PANTHER" id="PTHR24321">
    <property type="entry name" value="DEHYDROGENASES, SHORT CHAIN"/>
    <property type="match status" value="1"/>
</dbReference>
<dbReference type="SMART" id="SM00822">
    <property type="entry name" value="PKS_KR"/>
    <property type="match status" value="1"/>
</dbReference>
<keyword evidence="3" id="KW-0520">NAD</keyword>
<evidence type="ECO:0000256" key="1">
    <source>
        <dbReference type="ARBA" id="ARBA00006484"/>
    </source>
</evidence>
<proteinExistence type="inferred from homology"/>
<dbReference type="OrthoDB" id="9797020at2"/>
<evidence type="ECO:0000313" key="5">
    <source>
        <dbReference type="EMBL" id="SLN27028.1"/>
    </source>
</evidence>
<dbReference type="SUPFAM" id="SSF51735">
    <property type="entry name" value="NAD(P)-binding Rossmann-fold domains"/>
    <property type="match status" value="1"/>
</dbReference>
<keyword evidence="6" id="KW-1185">Reference proteome</keyword>
<dbReference type="EMBL" id="FWFR01000001">
    <property type="protein sequence ID" value="SLN27028.1"/>
    <property type="molecule type" value="Genomic_DNA"/>
</dbReference>
<dbReference type="RefSeq" id="WP_085882159.1">
    <property type="nucleotide sequence ID" value="NZ_FWFR01000001.1"/>
</dbReference>
<dbReference type="Gene3D" id="3.40.50.720">
    <property type="entry name" value="NAD(P)-binding Rossmann-like Domain"/>
    <property type="match status" value="1"/>
</dbReference>
<dbReference type="FunFam" id="3.40.50.720:FF:000084">
    <property type="entry name" value="Short-chain dehydrogenase reductase"/>
    <property type="match status" value="1"/>
</dbReference>
<dbReference type="Pfam" id="PF13561">
    <property type="entry name" value="adh_short_C2"/>
    <property type="match status" value="1"/>
</dbReference>
<dbReference type="PRINTS" id="PR00080">
    <property type="entry name" value="SDRFAMILY"/>
</dbReference>
<dbReference type="InterPro" id="IPR057326">
    <property type="entry name" value="KR_dom"/>
</dbReference>
<dbReference type="InParanoid" id="A0A1Y5RX58"/>
<name>A0A1Y5RX58_9PROT</name>
<sequence>MRLAAKVAVITGGSNGIGAAAAVLFAREGAKVVVADIDADAGRARVAEIAAAGGEAVFAACDVGVTDDIKSALQQAVDTFGGLDILFNNAAIQNTRSILETSDEDFDLSIRVNLKSVFVGIREAARLMIAQGRGGAIVNTSSSFAIVGSPGYAAYHATKGAISSLTRAAAIGLMEHGIRVNAICPGTIDTPGLRRGVATTADDPAEALDRYLALQPMKRFGTAEEIAQAALFLASPEASFVTGENLVADGGYTIV</sequence>
<feature type="domain" description="Ketoreductase" evidence="4">
    <location>
        <begin position="6"/>
        <end position="186"/>
    </location>
</feature>
<dbReference type="Proteomes" id="UP000193200">
    <property type="component" value="Unassembled WGS sequence"/>
</dbReference>
<evidence type="ECO:0000259" key="4">
    <source>
        <dbReference type="SMART" id="SM00822"/>
    </source>
</evidence>
<gene>
    <name evidence="5" type="primary">linC</name>
    <name evidence="5" type="ORF">OCH7691_00873</name>
</gene>
<dbReference type="InterPro" id="IPR002347">
    <property type="entry name" value="SDR_fam"/>
</dbReference>
<evidence type="ECO:0000313" key="6">
    <source>
        <dbReference type="Proteomes" id="UP000193200"/>
    </source>
</evidence>
<reference evidence="5 6" key="1">
    <citation type="submission" date="2017-03" db="EMBL/GenBank/DDBJ databases">
        <authorList>
            <person name="Afonso C.L."/>
            <person name="Miller P.J."/>
            <person name="Scott M.A."/>
            <person name="Spackman E."/>
            <person name="Goraichik I."/>
            <person name="Dimitrov K.M."/>
            <person name="Suarez D.L."/>
            <person name="Swayne D.E."/>
        </authorList>
    </citation>
    <scope>NUCLEOTIDE SEQUENCE [LARGE SCALE GENOMIC DNA]</scope>
    <source>
        <strain evidence="5 6">CECT 7691</strain>
    </source>
</reference>
<comment type="similarity">
    <text evidence="1">Belongs to the short-chain dehydrogenases/reductases (SDR) family.</text>
</comment>
<organism evidence="5 6">
    <name type="scientific">Oceanibacterium hippocampi</name>
    <dbReference type="NCBI Taxonomy" id="745714"/>
    <lineage>
        <taxon>Bacteria</taxon>
        <taxon>Pseudomonadati</taxon>
        <taxon>Pseudomonadota</taxon>
        <taxon>Alphaproteobacteria</taxon>
        <taxon>Sneathiellales</taxon>
        <taxon>Sneathiellaceae</taxon>
        <taxon>Oceanibacterium</taxon>
    </lineage>
</organism>
<evidence type="ECO:0000256" key="3">
    <source>
        <dbReference type="ARBA" id="ARBA00023027"/>
    </source>
</evidence>
<keyword evidence="2 5" id="KW-0560">Oxidoreductase</keyword>
<accession>A0A1Y5RX58</accession>
<evidence type="ECO:0000256" key="2">
    <source>
        <dbReference type="ARBA" id="ARBA00023002"/>
    </source>
</evidence>